<keyword evidence="4" id="KW-0235">DNA replication</keyword>
<dbReference type="InterPro" id="IPR027417">
    <property type="entry name" value="P-loop_NTPase"/>
</dbReference>
<dbReference type="OrthoDB" id="8478864at2"/>
<protein>
    <recommendedName>
        <fullName evidence="1">DNA-directed DNA polymerase</fullName>
        <ecNumber evidence="1">2.7.7.7</ecNumber>
    </recommendedName>
</protein>
<dbReference type="EMBL" id="VFNV01000001">
    <property type="protein sequence ID" value="TQK75956.1"/>
    <property type="molecule type" value="Genomic_DNA"/>
</dbReference>
<keyword evidence="3" id="KW-0548">Nucleotidyltransferase</keyword>
<dbReference type="AlphaFoldDB" id="A0A542SMV0"/>
<sequence>MNAATPSATSWDKAVLAPVVLVSGAEGLLVDRAVAQLREQAVFANPELERTTVDAAAYQGGNLEVLTSPSLFGEPRFIVIDNVQACTDPLIPDVIAYLGSTEPDVYLVLVHRGGVRGKKLLDALKAAKVPRVVCDAIKKDADKAQFVASEFKRSKRRASSDAVDMLVQAVGSDLRELAAACAQLINDTEGMVDLTSVERYYGGRVEVSSFRVADAAVAGQPAAAIVALRHALATGSDPVPLVGALASKLRTLALVASHAGSPASAAKDLGLAPWQVERSRRDLRHWTPTGLAEAIVLTARADAEVKGMSRDPVFAVERAVLAVAARAGAQARRR</sequence>
<evidence type="ECO:0000256" key="6">
    <source>
        <dbReference type="ARBA" id="ARBA00034754"/>
    </source>
</evidence>
<keyword evidence="10" id="KW-1185">Reference proteome</keyword>
<keyword evidence="5" id="KW-0239">DNA-directed DNA polymerase</keyword>
<dbReference type="EC" id="2.7.7.7" evidence="1"/>
<name>A0A542SMV0_9MICO</name>
<accession>A0A542SMV0</accession>
<gene>
    <name evidence="9" type="ORF">FB389_0600</name>
</gene>
<dbReference type="InterPro" id="IPR005790">
    <property type="entry name" value="DNA_polIII_delta"/>
</dbReference>
<dbReference type="RefSeq" id="WP_142111288.1">
    <property type="nucleotide sequence ID" value="NZ_BAAATB010000008.1"/>
</dbReference>
<feature type="domain" description="DNA polymerase III delta subunit-like C-terminal" evidence="8">
    <location>
        <begin position="209"/>
        <end position="321"/>
    </location>
</feature>
<evidence type="ECO:0000256" key="5">
    <source>
        <dbReference type="ARBA" id="ARBA00022932"/>
    </source>
</evidence>
<evidence type="ECO:0000256" key="4">
    <source>
        <dbReference type="ARBA" id="ARBA00022705"/>
    </source>
</evidence>
<evidence type="ECO:0000259" key="8">
    <source>
        <dbReference type="Pfam" id="PF21694"/>
    </source>
</evidence>
<evidence type="ECO:0000256" key="2">
    <source>
        <dbReference type="ARBA" id="ARBA00022679"/>
    </source>
</evidence>
<evidence type="ECO:0000256" key="3">
    <source>
        <dbReference type="ARBA" id="ARBA00022695"/>
    </source>
</evidence>
<reference evidence="9 10" key="1">
    <citation type="submission" date="2019-06" db="EMBL/GenBank/DDBJ databases">
        <title>Sequencing the genomes of 1000 actinobacteria strains.</title>
        <authorList>
            <person name="Klenk H.-P."/>
        </authorList>
    </citation>
    <scope>NUCLEOTIDE SEQUENCE [LARGE SCALE GENOMIC DNA]</scope>
    <source>
        <strain evidence="9 10">DSM 10596</strain>
    </source>
</reference>
<dbReference type="NCBIfam" id="TIGR01128">
    <property type="entry name" value="holA"/>
    <property type="match status" value="1"/>
</dbReference>
<keyword evidence="2" id="KW-0808">Transferase</keyword>
<evidence type="ECO:0000313" key="9">
    <source>
        <dbReference type="EMBL" id="TQK75956.1"/>
    </source>
</evidence>
<proteinExistence type="inferred from homology"/>
<dbReference type="SUPFAM" id="SSF48019">
    <property type="entry name" value="post-AAA+ oligomerization domain-like"/>
    <property type="match status" value="1"/>
</dbReference>
<dbReference type="InterPro" id="IPR008921">
    <property type="entry name" value="DNA_pol3_clamp-load_cplx_C"/>
</dbReference>
<evidence type="ECO:0000313" key="10">
    <source>
        <dbReference type="Proteomes" id="UP000316181"/>
    </source>
</evidence>
<dbReference type="GO" id="GO:0003677">
    <property type="term" value="F:DNA binding"/>
    <property type="evidence" value="ECO:0007669"/>
    <property type="project" value="InterPro"/>
</dbReference>
<comment type="caution">
    <text evidence="9">The sequence shown here is derived from an EMBL/GenBank/DDBJ whole genome shotgun (WGS) entry which is preliminary data.</text>
</comment>
<comment type="similarity">
    <text evidence="6">Belongs to the DNA polymerase HolA subunit family.</text>
</comment>
<comment type="catalytic activity">
    <reaction evidence="7">
        <text>DNA(n) + a 2'-deoxyribonucleoside 5'-triphosphate = DNA(n+1) + diphosphate</text>
        <dbReference type="Rhea" id="RHEA:22508"/>
        <dbReference type="Rhea" id="RHEA-COMP:17339"/>
        <dbReference type="Rhea" id="RHEA-COMP:17340"/>
        <dbReference type="ChEBI" id="CHEBI:33019"/>
        <dbReference type="ChEBI" id="CHEBI:61560"/>
        <dbReference type="ChEBI" id="CHEBI:173112"/>
        <dbReference type="EC" id="2.7.7.7"/>
    </reaction>
</comment>
<dbReference type="SUPFAM" id="SSF52540">
    <property type="entry name" value="P-loop containing nucleoside triphosphate hydrolases"/>
    <property type="match status" value="1"/>
</dbReference>
<dbReference type="Proteomes" id="UP000316181">
    <property type="component" value="Unassembled WGS sequence"/>
</dbReference>
<dbReference type="GO" id="GO:0006261">
    <property type="term" value="P:DNA-templated DNA replication"/>
    <property type="evidence" value="ECO:0007669"/>
    <property type="project" value="TreeGrafter"/>
</dbReference>
<dbReference type="Pfam" id="PF21694">
    <property type="entry name" value="DNA_pol3_delta_C"/>
    <property type="match status" value="1"/>
</dbReference>
<dbReference type="PANTHER" id="PTHR34388">
    <property type="entry name" value="DNA POLYMERASE III SUBUNIT DELTA"/>
    <property type="match status" value="1"/>
</dbReference>
<dbReference type="Gene3D" id="3.40.50.300">
    <property type="entry name" value="P-loop containing nucleotide triphosphate hydrolases"/>
    <property type="match status" value="1"/>
</dbReference>
<organism evidence="9 10">
    <name type="scientific">Rarobacter incanus</name>
    <dbReference type="NCBI Taxonomy" id="153494"/>
    <lineage>
        <taxon>Bacteria</taxon>
        <taxon>Bacillati</taxon>
        <taxon>Actinomycetota</taxon>
        <taxon>Actinomycetes</taxon>
        <taxon>Micrococcales</taxon>
        <taxon>Rarobacteraceae</taxon>
        <taxon>Rarobacter</taxon>
    </lineage>
</organism>
<dbReference type="GO" id="GO:0009360">
    <property type="term" value="C:DNA polymerase III complex"/>
    <property type="evidence" value="ECO:0007669"/>
    <property type="project" value="TreeGrafter"/>
</dbReference>
<dbReference type="InterPro" id="IPR048466">
    <property type="entry name" value="DNA_pol3_delta-like_C"/>
</dbReference>
<dbReference type="PANTHER" id="PTHR34388:SF1">
    <property type="entry name" value="DNA POLYMERASE III SUBUNIT DELTA"/>
    <property type="match status" value="1"/>
</dbReference>
<evidence type="ECO:0000256" key="7">
    <source>
        <dbReference type="ARBA" id="ARBA00049244"/>
    </source>
</evidence>
<dbReference type="GO" id="GO:0003887">
    <property type="term" value="F:DNA-directed DNA polymerase activity"/>
    <property type="evidence" value="ECO:0007669"/>
    <property type="project" value="UniProtKB-KW"/>
</dbReference>
<evidence type="ECO:0000256" key="1">
    <source>
        <dbReference type="ARBA" id="ARBA00012417"/>
    </source>
</evidence>
<dbReference type="Gene3D" id="1.20.272.10">
    <property type="match status" value="1"/>
</dbReference>